<reference evidence="2 3" key="1">
    <citation type="journal article" date="2018" name="Sci. Rep.">
        <title>Genomic diversity and distribution of Bifidobacterium longum subsp. longum across the human lifespan.</title>
        <authorList>
            <person name="Odamaki T."/>
            <person name="Bottacini F."/>
            <person name="Kato K."/>
            <person name="Mitsuyama E."/>
            <person name="Yoshida K."/>
            <person name="Horigome A."/>
            <person name="Xiao J.Z."/>
            <person name="van Sinderen D."/>
        </authorList>
    </citation>
    <scope>NUCLEOTIDE SEQUENCE [LARGE SCALE GENOMIC DNA]</scope>
    <source>
        <strain evidence="2 3">MCC10044</strain>
    </source>
</reference>
<name>A0AB74HBR8_BIFLL</name>
<comment type="caution">
    <text evidence="2">The sequence shown here is derived from an EMBL/GenBank/DDBJ whole genome shotgun (WGS) entry which is preliminary data.</text>
</comment>
<accession>A0AB74HBR8</accession>
<feature type="transmembrane region" description="Helical" evidence="1">
    <location>
        <begin position="39"/>
        <end position="65"/>
    </location>
</feature>
<evidence type="ECO:0000313" key="3">
    <source>
        <dbReference type="Proteomes" id="UP000293319"/>
    </source>
</evidence>
<organism evidence="2 3">
    <name type="scientific">Bifidobacterium longum subsp. longum</name>
    <dbReference type="NCBI Taxonomy" id="1679"/>
    <lineage>
        <taxon>Bacteria</taxon>
        <taxon>Bacillati</taxon>
        <taxon>Actinomycetota</taxon>
        <taxon>Actinomycetes</taxon>
        <taxon>Bifidobacteriales</taxon>
        <taxon>Bifidobacteriaceae</taxon>
        <taxon>Bifidobacterium</taxon>
    </lineage>
</organism>
<evidence type="ECO:0000256" key="1">
    <source>
        <dbReference type="SAM" id="Phobius"/>
    </source>
</evidence>
<keyword evidence="1" id="KW-0472">Membrane</keyword>
<sequence>MPTLEWMGKNKVVAYHRQVPYRVLDRVPEKASWIHVDPIAVYCFLVFTDFSISVFRYCLFVYIFLVNVDSVINWNVSLQDFILTNFLPDYLGRIGQ</sequence>
<keyword evidence="1" id="KW-1133">Transmembrane helix</keyword>
<dbReference type="EMBL" id="SHQV01000016">
    <property type="protein sequence ID" value="TCE44059.1"/>
    <property type="molecule type" value="Genomic_DNA"/>
</dbReference>
<dbReference type="Proteomes" id="UP000293319">
    <property type="component" value="Unassembled WGS sequence"/>
</dbReference>
<evidence type="ECO:0000313" key="2">
    <source>
        <dbReference type="EMBL" id="TCE44059.1"/>
    </source>
</evidence>
<dbReference type="AlphaFoldDB" id="A0AB74HBR8"/>
<protein>
    <submittedName>
        <fullName evidence="2">Uncharacterized protein</fullName>
    </submittedName>
</protein>
<keyword evidence="1" id="KW-0812">Transmembrane</keyword>
<proteinExistence type="predicted"/>
<gene>
    <name evidence="2" type="ORF">MCC10044_1208</name>
</gene>